<dbReference type="InterPro" id="IPR000086">
    <property type="entry name" value="NUDIX_hydrolase_dom"/>
</dbReference>
<dbReference type="CDD" id="cd02885">
    <property type="entry name" value="NUDIX_IPP_Isomerase"/>
    <property type="match status" value="1"/>
</dbReference>
<comment type="cofactor">
    <cofactor evidence="10">
        <name>Mn(2+)</name>
        <dbReference type="ChEBI" id="CHEBI:29035"/>
    </cofactor>
    <text evidence="10">Binds 1 Mn(2+) ion per subunit.</text>
</comment>
<dbReference type="EC" id="5.3.3.2" evidence="3 10"/>
<comment type="cofactor">
    <cofactor evidence="10">
        <name>Mg(2+)</name>
        <dbReference type="ChEBI" id="CHEBI:18420"/>
    </cofactor>
    <text evidence="10">Binds 1 Mg(2+) ion per subunit. The magnesium ion binds only when substrate is bound.</text>
</comment>
<dbReference type="GO" id="GO:0004452">
    <property type="term" value="F:isopentenyl-diphosphate delta-isomerase activity"/>
    <property type="evidence" value="ECO:0007669"/>
    <property type="project" value="UniProtKB-EC"/>
</dbReference>
<gene>
    <name evidence="10 12" type="primary">idi</name>
    <name evidence="12" type="ORF">O4J56_21985</name>
</gene>
<dbReference type="SUPFAM" id="SSF55811">
    <property type="entry name" value="Nudix"/>
    <property type="match status" value="1"/>
</dbReference>
<feature type="binding site" evidence="10">
    <location>
        <position position="71"/>
    </location>
    <ligand>
        <name>Mn(2+)</name>
        <dbReference type="ChEBI" id="CHEBI:29035"/>
    </ligand>
</feature>
<comment type="function">
    <text evidence="10">Catalyzes the 1,3-allylic rearrangement of the homoallylic substrate isopentenyl (IPP) to its highly electrophilic allylic isomer, dimethylallyl diphosphate (DMAPP).</text>
</comment>
<evidence type="ECO:0000313" key="13">
    <source>
        <dbReference type="Proteomes" id="UP001527866"/>
    </source>
</evidence>
<accession>A0ABT4U8Q4</accession>
<keyword evidence="5 10" id="KW-0479">Metal-binding</keyword>
<protein>
    <recommendedName>
        <fullName evidence="3 10">Isopentenyl-diphosphate Delta-isomerase</fullName>
        <shortName evidence="10">IPP isomerase</shortName>
        <ecNumber evidence="3 10">5.3.3.2</ecNumber>
    </recommendedName>
    <alternativeName>
        <fullName evidence="10">IPP:DMAPP isomerase</fullName>
    </alternativeName>
    <alternativeName>
        <fullName evidence="10">Isopentenyl pyrophosphate isomerase</fullName>
    </alternativeName>
</protein>
<dbReference type="NCBIfam" id="NF002995">
    <property type="entry name" value="PRK03759.1"/>
    <property type="match status" value="1"/>
</dbReference>
<comment type="catalytic activity">
    <reaction evidence="10">
        <text>isopentenyl diphosphate = dimethylallyl diphosphate</text>
        <dbReference type="Rhea" id="RHEA:23284"/>
        <dbReference type="ChEBI" id="CHEBI:57623"/>
        <dbReference type="ChEBI" id="CHEBI:128769"/>
        <dbReference type="EC" id="5.3.3.2"/>
    </reaction>
</comment>
<evidence type="ECO:0000256" key="6">
    <source>
        <dbReference type="ARBA" id="ARBA00022842"/>
    </source>
</evidence>
<comment type="similarity">
    <text evidence="2 10">Belongs to the IPP isomerase type 1 family.</text>
</comment>
<evidence type="ECO:0000256" key="2">
    <source>
        <dbReference type="ARBA" id="ARBA00007579"/>
    </source>
</evidence>
<name>A0ABT4U8Q4_9ACTN</name>
<feature type="binding site" evidence="10">
    <location>
        <position position="34"/>
    </location>
    <ligand>
        <name>Mn(2+)</name>
        <dbReference type="ChEBI" id="CHEBI:29035"/>
    </ligand>
</feature>
<dbReference type="PANTHER" id="PTHR10885:SF0">
    <property type="entry name" value="ISOPENTENYL-DIPHOSPHATE DELTA-ISOMERASE"/>
    <property type="match status" value="1"/>
</dbReference>
<organism evidence="12 13">
    <name type="scientific">Nocardiopsis endophytica</name>
    <dbReference type="NCBI Taxonomy" id="3018445"/>
    <lineage>
        <taxon>Bacteria</taxon>
        <taxon>Bacillati</taxon>
        <taxon>Actinomycetota</taxon>
        <taxon>Actinomycetes</taxon>
        <taxon>Streptosporangiales</taxon>
        <taxon>Nocardiopsidaceae</taxon>
        <taxon>Nocardiopsis</taxon>
    </lineage>
</organism>
<keyword evidence="8 10" id="KW-0414">Isoprene biosynthesis</keyword>
<dbReference type="EMBL" id="JAQFWQ010000074">
    <property type="protein sequence ID" value="MDA2813332.1"/>
    <property type="molecule type" value="Genomic_DNA"/>
</dbReference>
<evidence type="ECO:0000313" key="12">
    <source>
        <dbReference type="EMBL" id="MDA2813332.1"/>
    </source>
</evidence>
<dbReference type="InterPro" id="IPR011876">
    <property type="entry name" value="IsopentenylPP_isomerase_typ1"/>
</dbReference>
<reference evidence="12 13" key="1">
    <citation type="submission" date="2023-01" db="EMBL/GenBank/DDBJ databases">
        <title>Draft genome sequence of Nocardiopsis sp. RSe5-2 isolated from halophytes.</title>
        <authorList>
            <person name="Duangmal K."/>
            <person name="Chantavorakit T."/>
        </authorList>
    </citation>
    <scope>NUCLEOTIDE SEQUENCE [LARGE SCALE GENOMIC DNA]</scope>
    <source>
        <strain evidence="12 13">RSe5-2</strain>
    </source>
</reference>
<evidence type="ECO:0000256" key="10">
    <source>
        <dbReference type="HAMAP-Rule" id="MF_00202"/>
    </source>
</evidence>
<evidence type="ECO:0000256" key="7">
    <source>
        <dbReference type="ARBA" id="ARBA00023211"/>
    </source>
</evidence>
<dbReference type="PROSITE" id="PS51462">
    <property type="entry name" value="NUDIX"/>
    <property type="match status" value="1"/>
</dbReference>
<evidence type="ECO:0000256" key="3">
    <source>
        <dbReference type="ARBA" id="ARBA00012057"/>
    </source>
</evidence>
<feature type="binding site" evidence="10">
    <location>
        <position position="89"/>
    </location>
    <ligand>
        <name>Mg(2+)</name>
        <dbReference type="ChEBI" id="CHEBI:18420"/>
    </ligand>
</feature>
<feature type="binding site" evidence="10">
    <location>
        <position position="116"/>
    </location>
    <ligand>
        <name>Mn(2+)</name>
        <dbReference type="ChEBI" id="CHEBI:29035"/>
    </ligand>
</feature>
<sequence length="182" mass="19370">MTDTPILVELVDRDGRTLSTSEKIAAHRPPGALHRAFSVFLFSADGRMLLQRRARGKYHWPGVWSNACCGHPLPGEPPFLAAARRTAEELGAAPESLSAVGTVDYVFTDTGTGLVEREFNHLFAGRIGADVRPDPAEVGETVLVAPDGLAALRAAEPFSAWFGTVLEAAAPGIRGLVPEGGW</sequence>
<evidence type="ECO:0000259" key="11">
    <source>
        <dbReference type="PROSITE" id="PS51462"/>
    </source>
</evidence>
<dbReference type="HAMAP" id="MF_00202">
    <property type="entry name" value="Idi"/>
    <property type="match status" value="1"/>
</dbReference>
<keyword evidence="13" id="KW-1185">Reference proteome</keyword>
<dbReference type="InterPro" id="IPR015797">
    <property type="entry name" value="NUDIX_hydrolase-like_dom_sf"/>
</dbReference>
<dbReference type="Pfam" id="PF00293">
    <property type="entry name" value="NUDIX"/>
    <property type="match status" value="1"/>
</dbReference>
<keyword evidence="6 10" id="KW-0460">Magnesium</keyword>
<keyword evidence="9 10" id="KW-0413">Isomerase</keyword>
<evidence type="ECO:0000256" key="5">
    <source>
        <dbReference type="ARBA" id="ARBA00022723"/>
    </source>
</evidence>
<comment type="pathway">
    <text evidence="1 10">Isoprenoid biosynthesis; dimethylallyl diphosphate biosynthesis; dimethylallyl diphosphate from isopentenyl diphosphate: step 1/1.</text>
</comment>
<dbReference type="Proteomes" id="UP001527866">
    <property type="component" value="Unassembled WGS sequence"/>
</dbReference>
<feature type="active site" evidence="10">
    <location>
        <position position="69"/>
    </location>
</feature>
<feature type="binding site" evidence="10">
    <location>
        <position position="27"/>
    </location>
    <ligand>
        <name>Mn(2+)</name>
        <dbReference type="ChEBI" id="CHEBI:29035"/>
    </ligand>
</feature>
<keyword evidence="4 10" id="KW-0963">Cytoplasm</keyword>
<evidence type="ECO:0000256" key="9">
    <source>
        <dbReference type="ARBA" id="ARBA00023235"/>
    </source>
</evidence>
<dbReference type="InterPro" id="IPR056375">
    <property type="entry name" value="Idi_bact"/>
</dbReference>
<feature type="binding site" evidence="10">
    <location>
        <position position="118"/>
    </location>
    <ligand>
        <name>Mn(2+)</name>
        <dbReference type="ChEBI" id="CHEBI:29035"/>
    </ligand>
</feature>
<dbReference type="PANTHER" id="PTHR10885">
    <property type="entry name" value="ISOPENTENYL-DIPHOSPHATE DELTA-ISOMERASE"/>
    <property type="match status" value="1"/>
</dbReference>
<feature type="active site" evidence="10">
    <location>
        <position position="118"/>
    </location>
</feature>
<dbReference type="Gene3D" id="3.90.79.10">
    <property type="entry name" value="Nucleoside Triphosphate Pyrophosphohydrolase"/>
    <property type="match status" value="1"/>
</dbReference>
<evidence type="ECO:0000256" key="1">
    <source>
        <dbReference type="ARBA" id="ARBA00004826"/>
    </source>
</evidence>
<comment type="caution">
    <text evidence="12">The sequence shown here is derived from an EMBL/GenBank/DDBJ whole genome shotgun (WGS) entry which is preliminary data.</text>
</comment>
<comment type="subcellular location">
    <subcellularLocation>
        <location evidence="10">Cytoplasm</location>
    </subcellularLocation>
</comment>
<dbReference type="RefSeq" id="WP_270688266.1">
    <property type="nucleotide sequence ID" value="NZ_JAQFWQ010000074.1"/>
</dbReference>
<evidence type="ECO:0000256" key="4">
    <source>
        <dbReference type="ARBA" id="ARBA00022490"/>
    </source>
</evidence>
<evidence type="ECO:0000256" key="8">
    <source>
        <dbReference type="ARBA" id="ARBA00023229"/>
    </source>
</evidence>
<feature type="domain" description="Nudix hydrolase" evidence="11">
    <location>
        <begin position="32"/>
        <end position="168"/>
    </location>
</feature>
<keyword evidence="7 10" id="KW-0464">Manganese</keyword>
<dbReference type="PIRSF" id="PIRSF018427">
    <property type="entry name" value="Isopntndiph_ism"/>
    <property type="match status" value="1"/>
</dbReference>
<proteinExistence type="inferred from homology"/>